<gene>
    <name evidence="11" type="primary">gatB</name>
    <name evidence="13" type="ORF">BLW93_01285</name>
</gene>
<dbReference type="InterPro" id="IPR018027">
    <property type="entry name" value="Asn/Gln_amidotransferase"/>
</dbReference>
<evidence type="ECO:0000256" key="3">
    <source>
        <dbReference type="ARBA" id="ARBA00016923"/>
    </source>
</evidence>
<evidence type="ECO:0000256" key="11">
    <source>
        <dbReference type="HAMAP-Rule" id="MF_00121"/>
    </source>
</evidence>
<dbReference type="Pfam" id="PF02637">
    <property type="entry name" value="GatB_Yqey"/>
    <property type="match status" value="1"/>
</dbReference>
<dbReference type="GO" id="GO:0050566">
    <property type="term" value="F:asparaginyl-tRNA synthase (glutamine-hydrolyzing) activity"/>
    <property type="evidence" value="ECO:0007669"/>
    <property type="project" value="RHEA"/>
</dbReference>
<evidence type="ECO:0000256" key="9">
    <source>
        <dbReference type="ARBA" id="ARBA00047380"/>
    </source>
</evidence>
<keyword evidence="13" id="KW-0808">Transferase</keyword>
<dbReference type="GO" id="GO:0006412">
    <property type="term" value="P:translation"/>
    <property type="evidence" value="ECO:0007669"/>
    <property type="project" value="UniProtKB-UniRule"/>
</dbReference>
<dbReference type="Gene3D" id="1.10.10.410">
    <property type="match status" value="1"/>
</dbReference>
<evidence type="ECO:0000313" key="14">
    <source>
        <dbReference type="Proteomes" id="UP000187408"/>
    </source>
</evidence>
<dbReference type="PROSITE" id="PS01234">
    <property type="entry name" value="GATB"/>
    <property type="match status" value="1"/>
</dbReference>
<dbReference type="NCBIfam" id="NF004015">
    <property type="entry name" value="PRK05477.1-5"/>
    <property type="match status" value="1"/>
</dbReference>
<keyword evidence="4 11" id="KW-0436">Ligase</keyword>
<evidence type="ECO:0000256" key="5">
    <source>
        <dbReference type="ARBA" id="ARBA00022741"/>
    </source>
</evidence>
<dbReference type="GO" id="GO:0016740">
    <property type="term" value="F:transferase activity"/>
    <property type="evidence" value="ECO:0007669"/>
    <property type="project" value="UniProtKB-KW"/>
</dbReference>
<evidence type="ECO:0000256" key="1">
    <source>
        <dbReference type="ARBA" id="ARBA00005306"/>
    </source>
</evidence>
<evidence type="ECO:0000256" key="6">
    <source>
        <dbReference type="ARBA" id="ARBA00022840"/>
    </source>
</evidence>
<evidence type="ECO:0000256" key="7">
    <source>
        <dbReference type="ARBA" id="ARBA00022917"/>
    </source>
</evidence>
<dbReference type="InterPro" id="IPR003789">
    <property type="entry name" value="Asn/Gln_tRNA_amidoTrase-B-like"/>
</dbReference>
<reference evidence="13 14" key="1">
    <citation type="submission" date="2016-10" db="EMBL/GenBank/DDBJ databases">
        <title>Genome sequence of a sulfur-reducing bacterium Desulfurobacterium indicum K6013.</title>
        <authorList>
            <person name="Cao J."/>
            <person name="Shao Z."/>
            <person name="Alain K."/>
            <person name="Jebbar M."/>
        </authorList>
    </citation>
    <scope>NUCLEOTIDE SEQUENCE [LARGE SCALE GENOMIC DNA]</scope>
    <source>
        <strain evidence="13 14">K6013</strain>
    </source>
</reference>
<dbReference type="GO" id="GO:0050567">
    <property type="term" value="F:glutaminyl-tRNA synthase (glutamine-hydrolyzing) activity"/>
    <property type="evidence" value="ECO:0007669"/>
    <property type="project" value="UniProtKB-UniRule"/>
</dbReference>
<dbReference type="Gene3D" id="1.10.150.380">
    <property type="entry name" value="GatB domain, N-terminal subdomain"/>
    <property type="match status" value="1"/>
</dbReference>
<dbReference type="InterPro" id="IPR042114">
    <property type="entry name" value="GatB_C_1"/>
</dbReference>
<keyword evidence="7 11" id="KW-0648">Protein biosynthesis</keyword>
<dbReference type="NCBIfam" id="NF004012">
    <property type="entry name" value="PRK05477.1-2"/>
    <property type="match status" value="1"/>
</dbReference>
<evidence type="ECO:0000256" key="2">
    <source>
        <dbReference type="ARBA" id="ARBA00011123"/>
    </source>
</evidence>
<dbReference type="AlphaFoldDB" id="A0A1R1MN55"/>
<dbReference type="GO" id="GO:0070681">
    <property type="term" value="P:glutaminyl-tRNAGln biosynthesis via transamidation"/>
    <property type="evidence" value="ECO:0007669"/>
    <property type="project" value="TreeGrafter"/>
</dbReference>
<keyword evidence="6 11" id="KW-0067">ATP-binding</keyword>
<evidence type="ECO:0000313" key="13">
    <source>
        <dbReference type="EMBL" id="OMH41150.1"/>
    </source>
</evidence>
<dbReference type="SUPFAM" id="SSF55931">
    <property type="entry name" value="Glutamine synthetase/guanido kinase"/>
    <property type="match status" value="1"/>
</dbReference>
<dbReference type="Pfam" id="PF02934">
    <property type="entry name" value="GatB_N"/>
    <property type="match status" value="1"/>
</dbReference>
<dbReference type="EC" id="6.3.5.-" evidence="11"/>
<comment type="caution">
    <text evidence="13">The sequence shown here is derived from an EMBL/GenBank/DDBJ whole genome shotgun (WGS) entry which is preliminary data.</text>
</comment>
<dbReference type="InterPro" id="IPR017959">
    <property type="entry name" value="Asn/Gln-tRNA_amidoTrfase_suB/E"/>
</dbReference>
<dbReference type="EMBL" id="MOEN01000003">
    <property type="protein sequence ID" value="OMH41150.1"/>
    <property type="molecule type" value="Genomic_DNA"/>
</dbReference>
<proteinExistence type="inferred from homology"/>
<protein>
    <recommendedName>
        <fullName evidence="3 11">Aspartyl/glutamyl-tRNA(Asn/Gln) amidotransferase subunit B</fullName>
        <shortName evidence="11">Asp/Glu-ADT subunit B</shortName>
        <ecNumber evidence="11">6.3.5.-</ecNumber>
    </recommendedName>
</protein>
<dbReference type="STRING" id="1914305.BLW93_01285"/>
<dbReference type="InterPro" id="IPR023168">
    <property type="entry name" value="GatB_Yqey_C_2"/>
</dbReference>
<accession>A0A1R1MN55</accession>
<dbReference type="SUPFAM" id="SSF89095">
    <property type="entry name" value="GatB/YqeY motif"/>
    <property type="match status" value="1"/>
</dbReference>
<dbReference type="HAMAP" id="MF_00121">
    <property type="entry name" value="GatB"/>
    <property type="match status" value="1"/>
</dbReference>
<comment type="function">
    <text evidence="8 11">Allows the formation of correctly charged Asn-tRNA(Asn) or Gln-tRNA(Gln) through the transamidation of misacylated Asp-tRNA(Asn) or Glu-tRNA(Gln) in organisms which lack either or both of asparaginyl-tRNA or glutaminyl-tRNA synthetases. The reaction takes place in the presence of glutamine and ATP through an activated phospho-Asp-tRNA(Asn) or phospho-Glu-tRNA(Gln).</text>
</comment>
<evidence type="ECO:0000256" key="10">
    <source>
        <dbReference type="ARBA" id="ARBA00047913"/>
    </source>
</evidence>
<comment type="subunit">
    <text evidence="2 11">Heterotrimer of A, B and C subunits.</text>
</comment>
<dbReference type="PANTHER" id="PTHR11659:SF0">
    <property type="entry name" value="GLUTAMYL-TRNA(GLN) AMIDOTRANSFERASE SUBUNIT B, MITOCHONDRIAL"/>
    <property type="match status" value="1"/>
</dbReference>
<dbReference type="RefSeq" id="WP_076712307.1">
    <property type="nucleotide sequence ID" value="NZ_MOEN01000003.1"/>
</dbReference>
<evidence type="ECO:0000256" key="4">
    <source>
        <dbReference type="ARBA" id="ARBA00022598"/>
    </source>
</evidence>
<evidence type="ECO:0000259" key="12">
    <source>
        <dbReference type="SMART" id="SM00845"/>
    </source>
</evidence>
<keyword evidence="14" id="KW-1185">Reference proteome</keyword>
<dbReference type="InterPro" id="IPR017958">
    <property type="entry name" value="Gln-tRNA_amidoTrfase_suB_CS"/>
</dbReference>
<sequence length="486" mass="54796">MEFEAVIGLEVHAQLLTETKIFCSCRNRFGDPPNTNVCPVCLGMPGSLPVLNKKAVEFAVKAALALNCKINEYSVFARKHYFYPDLPKAYQITQYELPFAEHGWLEIEKSDGTKKKIRIRRIHMEEDAGKTIHGEGFDQNSYVDLNRAGTPLIEIVSEPDISTPEEARLYMQKLRDILVWIGVNDGNLEEGSLRCDANISIRPKGSDKLGTRTEIKNVNSFRFIQKALEYEIDRQIALVKSGGKVVQETRLYDSQKGITKTMRTKEEAEDYRYFPEPDLPPLIIDSEWLQSIKSSLPELPDETKERFVAEFGITSYDASILTREKVLADFFEKAAKFYSGEAKKVANIIISDFLGVLNEEKQDISTTSVNPEDIAELLSLVDKGTISLRVAKEDVLPEMVKTGKNPSKIVEEKGLVQISDEGALKQVILDVLSKNEKAVKQYKEGDDKKKTKAVKFLIGQVMKETRGKANPKLLNDLIPKVLEEID</sequence>
<dbReference type="FunFam" id="1.10.10.410:FF:000001">
    <property type="entry name" value="Aspartyl/glutamyl-tRNA(Asn/Gln) amidotransferase subunit B"/>
    <property type="match status" value="1"/>
</dbReference>
<organism evidence="13 14">
    <name type="scientific">Desulfurobacterium indicum</name>
    <dbReference type="NCBI Taxonomy" id="1914305"/>
    <lineage>
        <taxon>Bacteria</taxon>
        <taxon>Pseudomonadati</taxon>
        <taxon>Aquificota</taxon>
        <taxon>Aquificia</taxon>
        <taxon>Desulfurobacteriales</taxon>
        <taxon>Desulfurobacteriaceae</taxon>
        <taxon>Desulfurobacterium</taxon>
    </lineage>
</organism>
<comment type="similarity">
    <text evidence="1 11">Belongs to the GatB/GatE family. GatB subfamily.</text>
</comment>
<dbReference type="InterPro" id="IPR004413">
    <property type="entry name" value="GatB"/>
</dbReference>
<dbReference type="PANTHER" id="PTHR11659">
    <property type="entry name" value="GLUTAMYL-TRNA GLN AMIDOTRANSFERASE SUBUNIT B MITOCHONDRIAL AND PROKARYOTIC PET112-RELATED"/>
    <property type="match status" value="1"/>
</dbReference>
<dbReference type="InterPro" id="IPR006075">
    <property type="entry name" value="Asn/Gln-tRNA_Trfase_suB/E_cat"/>
</dbReference>
<comment type="catalytic activity">
    <reaction evidence="9 11">
        <text>L-aspartyl-tRNA(Asn) + L-glutamine + ATP + H2O = L-asparaginyl-tRNA(Asn) + L-glutamate + ADP + phosphate + 2 H(+)</text>
        <dbReference type="Rhea" id="RHEA:14513"/>
        <dbReference type="Rhea" id="RHEA-COMP:9674"/>
        <dbReference type="Rhea" id="RHEA-COMP:9677"/>
        <dbReference type="ChEBI" id="CHEBI:15377"/>
        <dbReference type="ChEBI" id="CHEBI:15378"/>
        <dbReference type="ChEBI" id="CHEBI:29985"/>
        <dbReference type="ChEBI" id="CHEBI:30616"/>
        <dbReference type="ChEBI" id="CHEBI:43474"/>
        <dbReference type="ChEBI" id="CHEBI:58359"/>
        <dbReference type="ChEBI" id="CHEBI:78515"/>
        <dbReference type="ChEBI" id="CHEBI:78516"/>
        <dbReference type="ChEBI" id="CHEBI:456216"/>
    </reaction>
</comment>
<feature type="domain" description="Asn/Gln amidotransferase" evidence="12">
    <location>
        <begin position="329"/>
        <end position="482"/>
    </location>
</feature>
<dbReference type="SMART" id="SM00845">
    <property type="entry name" value="GatB_Yqey"/>
    <property type="match status" value="1"/>
</dbReference>
<dbReference type="InterPro" id="IPR014746">
    <property type="entry name" value="Gln_synth/guanido_kin_cat_dom"/>
</dbReference>
<name>A0A1R1MN55_9BACT</name>
<dbReference type="Proteomes" id="UP000187408">
    <property type="component" value="Unassembled WGS sequence"/>
</dbReference>
<dbReference type="NCBIfam" id="NF004014">
    <property type="entry name" value="PRK05477.1-4"/>
    <property type="match status" value="1"/>
</dbReference>
<evidence type="ECO:0000256" key="8">
    <source>
        <dbReference type="ARBA" id="ARBA00024799"/>
    </source>
</evidence>
<dbReference type="OrthoDB" id="9804078at2"/>
<comment type="catalytic activity">
    <reaction evidence="10 11">
        <text>L-glutamyl-tRNA(Gln) + L-glutamine + ATP + H2O = L-glutaminyl-tRNA(Gln) + L-glutamate + ADP + phosphate + H(+)</text>
        <dbReference type="Rhea" id="RHEA:17521"/>
        <dbReference type="Rhea" id="RHEA-COMP:9681"/>
        <dbReference type="Rhea" id="RHEA-COMP:9684"/>
        <dbReference type="ChEBI" id="CHEBI:15377"/>
        <dbReference type="ChEBI" id="CHEBI:15378"/>
        <dbReference type="ChEBI" id="CHEBI:29985"/>
        <dbReference type="ChEBI" id="CHEBI:30616"/>
        <dbReference type="ChEBI" id="CHEBI:43474"/>
        <dbReference type="ChEBI" id="CHEBI:58359"/>
        <dbReference type="ChEBI" id="CHEBI:78520"/>
        <dbReference type="ChEBI" id="CHEBI:78521"/>
        <dbReference type="ChEBI" id="CHEBI:456216"/>
    </reaction>
</comment>
<keyword evidence="5 11" id="KW-0547">Nucleotide-binding</keyword>
<dbReference type="GO" id="GO:0005524">
    <property type="term" value="F:ATP binding"/>
    <property type="evidence" value="ECO:0007669"/>
    <property type="project" value="UniProtKB-KW"/>
</dbReference>
<dbReference type="NCBIfam" id="TIGR00133">
    <property type="entry name" value="gatB"/>
    <property type="match status" value="1"/>
</dbReference>